<keyword evidence="3" id="KW-1185">Reference proteome</keyword>
<evidence type="ECO:0000313" key="2">
    <source>
        <dbReference type="EMBL" id="KAE9404373.1"/>
    </source>
</evidence>
<organism evidence="2 3">
    <name type="scientific">Gymnopus androsaceus JB14</name>
    <dbReference type="NCBI Taxonomy" id="1447944"/>
    <lineage>
        <taxon>Eukaryota</taxon>
        <taxon>Fungi</taxon>
        <taxon>Dikarya</taxon>
        <taxon>Basidiomycota</taxon>
        <taxon>Agaricomycotina</taxon>
        <taxon>Agaricomycetes</taxon>
        <taxon>Agaricomycetidae</taxon>
        <taxon>Agaricales</taxon>
        <taxon>Marasmiineae</taxon>
        <taxon>Omphalotaceae</taxon>
        <taxon>Gymnopus</taxon>
    </lineage>
</organism>
<evidence type="ECO:0000313" key="3">
    <source>
        <dbReference type="Proteomes" id="UP000799118"/>
    </source>
</evidence>
<dbReference type="AlphaFoldDB" id="A0A6A4I347"/>
<name>A0A6A4I347_9AGAR</name>
<protein>
    <submittedName>
        <fullName evidence="2">Uncharacterized protein</fullName>
    </submittedName>
</protein>
<dbReference type="Proteomes" id="UP000799118">
    <property type="component" value="Unassembled WGS sequence"/>
</dbReference>
<gene>
    <name evidence="2" type="ORF">BT96DRAFT_916936</name>
</gene>
<feature type="compositionally biased region" description="Polar residues" evidence="1">
    <location>
        <begin position="119"/>
        <end position="146"/>
    </location>
</feature>
<sequence>MAENWIRWYLGYDSMIQWTTLFIWTQRQLGLKLIMRMSESWPNDSNAVHCSIINDTDMWEILIHQYSELISQLLTRFQPTFRLPRHYNILTIVSFPLANIYGRHRARYNSDTTLEMSIGTGTSPFSTREQLSSNNPNSITTENQNDLRGEGLNQRIPLSRTCSERRLVLFPIPLRILEYR</sequence>
<dbReference type="EMBL" id="ML769417">
    <property type="protein sequence ID" value="KAE9404373.1"/>
    <property type="molecule type" value="Genomic_DNA"/>
</dbReference>
<accession>A0A6A4I347</accession>
<evidence type="ECO:0000256" key="1">
    <source>
        <dbReference type="SAM" id="MobiDB-lite"/>
    </source>
</evidence>
<proteinExistence type="predicted"/>
<reference evidence="2" key="1">
    <citation type="journal article" date="2019" name="Environ. Microbiol.">
        <title>Fungal ecological strategies reflected in gene transcription - a case study of two litter decomposers.</title>
        <authorList>
            <person name="Barbi F."/>
            <person name="Kohler A."/>
            <person name="Barry K."/>
            <person name="Baskaran P."/>
            <person name="Daum C."/>
            <person name="Fauchery L."/>
            <person name="Ihrmark K."/>
            <person name="Kuo A."/>
            <person name="LaButti K."/>
            <person name="Lipzen A."/>
            <person name="Morin E."/>
            <person name="Grigoriev I.V."/>
            <person name="Henrissat B."/>
            <person name="Lindahl B."/>
            <person name="Martin F."/>
        </authorList>
    </citation>
    <scope>NUCLEOTIDE SEQUENCE</scope>
    <source>
        <strain evidence="2">JB14</strain>
    </source>
</reference>
<feature type="region of interest" description="Disordered" evidence="1">
    <location>
        <begin position="119"/>
        <end position="151"/>
    </location>
</feature>